<dbReference type="EMBL" id="PGCJ01001021">
    <property type="protein sequence ID" value="PLW11396.1"/>
    <property type="molecule type" value="Genomic_DNA"/>
</dbReference>
<comment type="caution">
    <text evidence="1">The sequence shown here is derived from an EMBL/GenBank/DDBJ whole genome shotgun (WGS) entry which is preliminary data.</text>
</comment>
<name>A0A2N5SDS4_9BASI</name>
<gene>
    <name evidence="1" type="ORF">PCANC_21721</name>
</gene>
<evidence type="ECO:0000313" key="1">
    <source>
        <dbReference type="EMBL" id="PLW11396.1"/>
    </source>
</evidence>
<proteinExistence type="predicted"/>
<evidence type="ECO:0000313" key="2">
    <source>
        <dbReference type="Proteomes" id="UP000235388"/>
    </source>
</evidence>
<organism evidence="1 2">
    <name type="scientific">Puccinia coronata f. sp. avenae</name>
    <dbReference type="NCBI Taxonomy" id="200324"/>
    <lineage>
        <taxon>Eukaryota</taxon>
        <taxon>Fungi</taxon>
        <taxon>Dikarya</taxon>
        <taxon>Basidiomycota</taxon>
        <taxon>Pucciniomycotina</taxon>
        <taxon>Pucciniomycetes</taxon>
        <taxon>Pucciniales</taxon>
        <taxon>Pucciniaceae</taxon>
        <taxon>Puccinia</taxon>
    </lineage>
</organism>
<dbReference type="Proteomes" id="UP000235388">
    <property type="component" value="Unassembled WGS sequence"/>
</dbReference>
<reference evidence="1 2" key="1">
    <citation type="submission" date="2017-11" db="EMBL/GenBank/DDBJ databases">
        <title>De novo assembly and phasing of dikaryotic genomes from two isolates of Puccinia coronata f. sp. avenae, the causal agent of oat crown rust.</title>
        <authorList>
            <person name="Miller M.E."/>
            <person name="Zhang Y."/>
            <person name="Omidvar V."/>
            <person name="Sperschneider J."/>
            <person name="Schwessinger B."/>
            <person name="Raley C."/>
            <person name="Palmer J.M."/>
            <person name="Garnica D."/>
            <person name="Upadhyaya N."/>
            <person name="Rathjen J."/>
            <person name="Taylor J.M."/>
            <person name="Park R.F."/>
            <person name="Dodds P.N."/>
            <person name="Hirsch C.D."/>
            <person name="Kianian S.F."/>
            <person name="Figueroa M."/>
        </authorList>
    </citation>
    <scope>NUCLEOTIDE SEQUENCE [LARGE SCALE GENOMIC DNA]</scope>
    <source>
        <strain evidence="1">12NC29</strain>
    </source>
</reference>
<accession>A0A2N5SDS4</accession>
<protein>
    <submittedName>
        <fullName evidence="1">Uncharacterized protein</fullName>
    </submittedName>
</protein>
<keyword evidence="2" id="KW-1185">Reference proteome</keyword>
<sequence length="119" mass="13175">MRSISRVRAFALIRFNFGLANSKVPIRTPQNPQHPTNPRIGSGCGTAFWKSGIRLDSSKGYQVINLIKNDFWSQVAVKSLKNDKILVPENPVKPAPGPGIRQVRLRMGEIRIRGAGSEP</sequence>
<dbReference type="AlphaFoldDB" id="A0A2N5SDS4"/>